<evidence type="ECO:0000256" key="1">
    <source>
        <dbReference type="SAM" id="SignalP"/>
    </source>
</evidence>
<name>A0A4S2BSF3_9LACO</name>
<feature type="signal peptide" evidence="1">
    <location>
        <begin position="1"/>
        <end position="22"/>
    </location>
</feature>
<sequence>MSNKVKKILSLVLVAILGVNLAACSNQKKKAAATTPSAQTILTKAQNTNLKNMKATWKQTSPSGQILQKASAKYSKNPLVVYANFTTNSNHYKMWIENKTNYIQMQGTDTNKWFKTKLTKASSYAQLTDDLAKSTLLTLSTSNANLFKTKQTKKGYEVYYHGNNKKLWNEIIQNSPVTSVIGVDLNKAKPKKINIKIRTNKDYKLKSVLIGADYKDGSKDKKLSMKIKDINKLKKLEVPASIKKNAVNLGNMAK</sequence>
<dbReference type="RefSeq" id="WP_004039400.1">
    <property type="nucleotide sequence ID" value="NZ_AQFR02000003.1"/>
</dbReference>
<evidence type="ECO:0000313" key="2">
    <source>
        <dbReference type="EMBL" id="TGY17225.1"/>
    </source>
</evidence>
<protein>
    <recommendedName>
        <fullName evidence="4">Lipoprotein</fullName>
    </recommendedName>
</protein>
<feature type="chain" id="PRO_5039400678" description="Lipoprotein" evidence="1">
    <location>
        <begin position="23"/>
        <end position="254"/>
    </location>
</feature>
<evidence type="ECO:0008006" key="4">
    <source>
        <dbReference type="Google" id="ProtNLM"/>
    </source>
</evidence>
<proteinExistence type="predicted"/>
<reference evidence="2 3" key="1">
    <citation type="submission" date="2019-04" db="EMBL/GenBank/DDBJ databases">
        <title>Microbes associate with the intestines of laboratory mice.</title>
        <authorList>
            <person name="Navarre W."/>
            <person name="Wong E."/>
            <person name="Huang K."/>
            <person name="Tropini C."/>
            <person name="Ng K."/>
            <person name="Yu B."/>
        </authorList>
    </citation>
    <scope>NUCLEOTIDE SEQUENCE [LARGE SCALE GENOMIC DNA]</scope>
    <source>
        <strain evidence="2 3">NM61_E11</strain>
    </source>
</reference>
<dbReference type="AlphaFoldDB" id="A0A4S2BSF3"/>
<dbReference type="Proteomes" id="UP000309117">
    <property type="component" value="Unassembled WGS sequence"/>
</dbReference>
<dbReference type="EMBL" id="SRYV01000002">
    <property type="protein sequence ID" value="TGY17225.1"/>
    <property type="molecule type" value="Genomic_DNA"/>
</dbReference>
<keyword evidence="1" id="KW-0732">Signal</keyword>
<gene>
    <name evidence="2" type="ORF">E5351_01850</name>
</gene>
<accession>A0A4S2BSF3</accession>
<evidence type="ECO:0000313" key="3">
    <source>
        <dbReference type="Proteomes" id="UP000309117"/>
    </source>
</evidence>
<organism evidence="2 3">
    <name type="scientific">Lactobacillus intestinalis</name>
    <dbReference type="NCBI Taxonomy" id="151781"/>
    <lineage>
        <taxon>Bacteria</taxon>
        <taxon>Bacillati</taxon>
        <taxon>Bacillota</taxon>
        <taxon>Bacilli</taxon>
        <taxon>Lactobacillales</taxon>
        <taxon>Lactobacillaceae</taxon>
        <taxon>Lactobacillus</taxon>
    </lineage>
</organism>
<comment type="caution">
    <text evidence="2">The sequence shown here is derived from an EMBL/GenBank/DDBJ whole genome shotgun (WGS) entry which is preliminary data.</text>
</comment>